<comment type="caution">
    <text evidence="2">The sequence shown here is derived from an EMBL/GenBank/DDBJ whole genome shotgun (WGS) entry which is preliminary data.</text>
</comment>
<protein>
    <submittedName>
        <fullName evidence="2">NAD(P)-binding domain-containing protein</fullName>
    </submittedName>
</protein>
<evidence type="ECO:0000313" key="2">
    <source>
        <dbReference type="EMBL" id="MCV3270475.1"/>
    </source>
</evidence>
<name>A0ABT3BAA6_9RHOB</name>
<gene>
    <name evidence="2" type="ORF">MUB52_03470</name>
</gene>
<dbReference type="SUPFAM" id="SSF51905">
    <property type="entry name" value="FAD/NAD(P)-binding domain"/>
    <property type="match status" value="1"/>
</dbReference>
<evidence type="ECO:0000256" key="1">
    <source>
        <dbReference type="ARBA" id="ARBA00023002"/>
    </source>
</evidence>
<dbReference type="InterPro" id="IPR036188">
    <property type="entry name" value="FAD/NAD-bd_sf"/>
</dbReference>
<dbReference type="PRINTS" id="PR00411">
    <property type="entry name" value="PNDRDTASEI"/>
</dbReference>
<keyword evidence="1" id="KW-0560">Oxidoreductase</keyword>
<dbReference type="Pfam" id="PF13738">
    <property type="entry name" value="Pyr_redox_3"/>
    <property type="match status" value="1"/>
</dbReference>
<keyword evidence="3" id="KW-1185">Reference proteome</keyword>
<dbReference type="PRINTS" id="PR00368">
    <property type="entry name" value="FADPNR"/>
</dbReference>
<dbReference type="PANTHER" id="PTHR43539:SF38">
    <property type="entry name" value="INDOLE-3-PYRUVATE MONOOXYGENASE YUCCA6"/>
    <property type="match status" value="1"/>
</dbReference>
<accession>A0ABT3BAA6</accession>
<evidence type="ECO:0000313" key="3">
    <source>
        <dbReference type="Proteomes" id="UP001208690"/>
    </source>
</evidence>
<dbReference type="Proteomes" id="UP001208690">
    <property type="component" value="Unassembled WGS sequence"/>
</dbReference>
<dbReference type="Gene3D" id="3.50.50.60">
    <property type="entry name" value="FAD/NAD(P)-binding domain"/>
    <property type="match status" value="2"/>
</dbReference>
<sequence length="548" mass="61070">MPMQNETRDVCVIGSGPAGLQAGYFFKKKGIDFIILERGSEVCSFFRAFPRHRQFISINKVHTGLSNAETRLRHDWNSLLNDEGLLFKDWSRKYFPAADDFVAYAETFAAQLQDRIFCDSNVVEISKTDGVFDLRCANGMVHRARHVIVATGVSQPWDPGIEGFDLVDNYFDFDPDPEQFENERVLILGKGNSAFETADALVEYAASIHVMSPNPVRFAWQTHFVGHLRAVNNNFLDTYQLKSQNAVIDATATKIERKDGAYTVTAKMSAATGHEIVLTYDRVIACTGFRFDADIFAENIRPALCHFGKFPAMTAEWESESVEGLFFAGTIMQSRDYRKTMSGFVHGFRHNVKCLAEFVAGRVQGTPYPNTQTPLDAETLTTAIIERISTCSGMFLQPGFLCDVIEVAGPQPGRSFHDVPVAWVQETDTVGRDHLRITLEYGDFGGDSMHVKRQHNVFGDTPDAFIHPVIRHIRDGVQVGEVHLADHLDADWRPREDRGDDIATVLRMTFQDAGETLAPSEVARRQISAFLAAQGIGQTPAAAQTAAE</sequence>
<dbReference type="InterPro" id="IPR050982">
    <property type="entry name" value="Auxin_biosynth/cation_transpt"/>
</dbReference>
<dbReference type="PANTHER" id="PTHR43539">
    <property type="entry name" value="FLAVIN-BINDING MONOOXYGENASE-LIKE PROTEIN (AFU_ORTHOLOGUE AFUA_4G09220)"/>
    <property type="match status" value="1"/>
</dbReference>
<reference evidence="2 3" key="1">
    <citation type="submission" date="2022-04" db="EMBL/GenBank/DDBJ databases">
        <title>Roseobacter sp. WL0113 is a bacterium isolated from neritic sediment.</title>
        <authorList>
            <person name="Wang L."/>
            <person name="He W."/>
            <person name="Zhang D.-F."/>
        </authorList>
    </citation>
    <scope>NUCLEOTIDE SEQUENCE [LARGE SCALE GENOMIC DNA]</scope>
    <source>
        <strain evidence="2 3">WL0113</strain>
    </source>
</reference>
<dbReference type="EMBL" id="JALIEB010000002">
    <property type="protein sequence ID" value="MCV3270475.1"/>
    <property type="molecule type" value="Genomic_DNA"/>
</dbReference>
<organism evidence="2 3">
    <name type="scientific">Roseobacter sinensis</name>
    <dbReference type="NCBI Taxonomy" id="2931391"/>
    <lineage>
        <taxon>Bacteria</taxon>
        <taxon>Pseudomonadati</taxon>
        <taxon>Pseudomonadota</taxon>
        <taxon>Alphaproteobacteria</taxon>
        <taxon>Rhodobacterales</taxon>
        <taxon>Roseobacteraceae</taxon>
        <taxon>Roseobacter</taxon>
    </lineage>
</organism>
<proteinExistence type="predicted"/>
<dbReference type="RefSeq" id="WP_263842803.1">
    <property type="nucleotide sequence ID" value="NZ_JALIEB010000002.1"/>
</dbReference>